<dbReference type="InterPro" id="IPR012340">
    <property type="entry name" value="NA-bd_OB-fold"/>
</dbReference>
<dbReference type="EC" id="5.6.2.3" evidence="1"/>
<accession>A0A6L2JG98</accession>
<feature type="region of interest" description="Disordered" evidence="2">
    <location>
        <begin position="273"/>
        <end position="298"/>
    </location>
</feature>
<keyword evidence="1" id="KW-0378">Hydrolase</keyword>
<dbReference type="Pfam" id="PF05970">
    <property type="entry name" value="PIF1"/>
    <property type="match status" value="1"/>
</dbReference>
<evidence type="ECO:0000259" key="3">
    <source>
        <dbReference type="Pfam" id="PF02721"/>
    </source>
</evidence>
<dbReference type="GO" id="GO:0016787">
    <property type="term" value="F:hydrolase activity"/>
    <property type="evidence" value="ECO:0007669"/>
    <property type="project" value="UniProtKB-KW"/>
</dbReference>
<evidence type="ECO:0000256" key="2">
    <source>
        <dbReference type="SAM" id="MobiDB-lite"/>
    </source>
</evidence>
<evidence type="ECO:0000259" key="6">
    <source>
        <dbReference type="Pfam" id="PF21530"/>
    </source>
</evidence>
<evidence type="ECO:0000256" key="1">
    <source>
        <dbReference type="RuleBase" id="RU363044"/>
    </source>
</evidence>
<dbReference type="PANTHER" id="PTHR10492:SF97">
    <property type="entry name" value="ATP-DEPENDENT DNA HELICASE"/>
    <property type="match status" value="1"/>
</dbReference>
<feature type="domain" description="DNA helicase Pif1-like 2B" evidence="6">
    <location>
        <begin position="1519"/>
        <end position="1563"/>
    </location>
</feature>
<dbReference type="SUPFAM" id="SSF52540">
    <property type="entry name" value="P-loop containing nucleoside triphosphate hydrolases"/>
    <property type="match status" value="2"/>
</dbReference>
<organism evidence="7">
    <name type="scientific">Tanacetum cinerariifolium</name>
    <name type="common">Dalmatian daisy</name>
    <name type="synonym">Chrysanthemum cinerariifolium</name>
    <dbReference type="NCBI Taxonomy" id="118510"/>
    <lineage>
        <taxon>Eukaryota</taxon>
        <taxon>Viridiplantae</taxon>
        <taxon>Streptophyta</taxon>
        <taxon>Embryophyta</taxon>
        <taxon>Tracheophyta</taxon>
        <taxon>Spermatophyta</taxon>
        <taxon>Magnoliopsida</taxon>
        <taxon>eudicotyledons</taxon>
        <taxon>Gunneridae</taxon>
        <taxon>Pentapetalae</taxon>
        <taxon>asterids</taxon>
        <taxon>campanulids</taxon>
        <taxon>Asterales</taxon>
        <taxon>Asteraceae</taxon>
        <taxon>Asteroideae</taxon>
        <taxon>Anthemideae</taxon>
        <taxon>Anthemidinae</taxon>
        <taxon>Tanacetum</taxon>
    </lineage>
</organism>
<dbReference type="Pfam" id="PF14214">
    <property type="entry name" value="Helitron_like_N"/>
    <property type="match status" value="1"/>
</dbReference>
<keyword evidence="1" id="KW-0547">Nucleotide-binding</keyword>
<name>A0A6L2JG98_TANCI</name>
<sequence length="1689" mass="192075">METFRIELILLDEEGNKIQATVKNTCVKNHEKSLGQDICLCISEFGVTDNDAKDTFVVKHPYKINFYRTTRLKKHDDFSDLIGDITSRGKIERQEEKGGKLKRFIRIEMQDTMLLENLGGEALDHQIVPLVKYNIYDISQDFLVKLQKVNLAYIRDIIETVDKKDSDSGELKKQVVFVCSNKECGEVTNVRYKVASKLLNRTAEEFIREMIKNGDMDNFPEHFNILLGCTYAFKVDITKYCLDNHKYVYPQLLLPSNSEQSLSSFLSPPTMGKLKGAMSGPGESSSFSYAEDSNDTPPLKRSVEVIDVEDTSDLGRPPLNDISKYVHVLPKCRGRPPLNDMSNDVQNNMTPLPSSSTQINHLSSDETTNTSRRNTNKGKSVANFDIPRMNLNDSDEDANDSGIDDMFYGTSIEYLDHGDPTVTCGACGAVLWAAKARLKRSFRGTYFYSSCCFYGKVMLPKRKDAPQALLDLYRNNDSRSKNFLKNIRTYNMMFSFTSMGGKFDHSVNRGNAPYCFRLHGQNYHNHGSLLPPESSTPKFAQLYIYDTENEVQSRIFGLRSGSKKNNTSSSDSIDSQIITDISSILVADNELVKSYRMVRDRHKLDQLQNVRLRLIGRRQSDGREYNLPTASEVAALIVGDIAQSLDERDIIIETKLGNMQRINVLHPSFLSLQYPLLFPYGEDNYRTDILHRDVIDPNTKKHVRLTMMEYMSYLIQERPNQFSLIHHARRLFQQFFNLASHIDKGETDGSSTGRRIIVLSSSFTGGSRYMRQNYLDAMSLVKWFGHQDFFITFTCNPKWPEIKRFSKKTGLRAEDRPDMLCKLFKIKLDHLVKSLKENQIFRKIEAERTSTDSDGYPVYKRRDDGKFVEKSGVKLDNKFVVGYNSFLLKKYQAHINVEYCNQAESIKYLFKYINKGPDIVTAICTDNNQTENTNDDEVVDEIKDYYYCRYLSACEACWRIFGNEVHYRFLAVERLPFHLPGQQQVVYEADADIIDAIDKPSRKRGFAVGKIHYVPPSVGEAYYLRVLLHKQKGPEGWDKIKKVNDIVHRTYRDACYAMGLLDDDREYIDAIEEANSWACGEYVRKVFARLLTSNTISRPDHVWNETWGLMCDDIEYEQRKLLNYPELELRDTHLNNLCLKSIDSILRTNGSSLDSFPGMPLPDMEFIRNHTNILIHNELCYNKDKLVTEHETLFLNLTTEQKNVYTKVLTAVEKKAGGDFFVYGYGGTGKTYVWRTLSAALCSKGEIILNVASSGIASLLLSGGRTAHSRFVIPINVNEESFCLIKPGSDLAALLEKTSLIIWDEATMMHKHCFESLNRTFRDILGSKNKKAHDIPFRGKFIVFGGDFRQILPVIPGGTRSDVVHAALNSSYLWNHCEVLRLTVNMRLQGGAGYSRDVNEIKDFADWILNIGDGKLGGPNDGEAIIDIPDDLLIKDSHDPVGSLVQSVYPSILDNLNDPTYFQERAILAPTHDVVEVINDHLLDLIPGKEKVYYSSDSICESEGLDDNFHESLYSPDVLNGLKLSGIPNHRLALKVGAPVMLLCNIDQSAGLCNGTRLRITKLGERCIKAEIITRTKVGEKFILTRMKLSPSDKRIPFKINRRQFLISGCFAMTINKSQGQSLSNVGIFLPKPVFTHGKLYVAVSRVKSRKGLKVLMYDKEGKNHAAKETLSSQHKIDLISCFVVTMLK</sequence>
<dbReference type="InterPro" id="IPR027417">
    <property type="entry name" value="P-loop_NTPase"/>
</dbReference>
<dbReference type="Gene3D" id="2.40.50.140">
    <property type="entry name" value="Nucleic acid-binding proteins"/>
    <property type="match status" value="1"/>
</dbReference>
<dbReference type="InterPro" id="IPR025476">
    <property type="entry name" value="Helitron_helicase-like"/>
</dbReference>
<protein>
    <recommendedName>
        <fullName evidence="1">ATP-dependent DNA helicase</fullName>
        <ecNumber evidence="1">5.6.2.3</ecNumber>
    </recommendedName>
</protein>
<evidence type="ECO:0000259" key="4">
    <source>
        <dbReference type="Pfam" id="PF05970"/>
    </source>
</evidence>
<comment type="similarity">
    <text evidence="1">Belongs to the helicase family.</text>
</comment>
<feature type="domain" description="Helitron helicase-like" evidence="5">
    <location>
        <begin position="704"/>
        <end position="846"/>
    </location>
</feature>
<keyword evidence="1" id="KW-0227">DNA damage</keyword>
<dbReference type="Pfam" id="PF21530">
    <property type="entry name" value="Pif1_2B_dom"/>
    <property type="match status" value="1"/>
</dbReference>
<dbReference type="GO" id="GO:0005524">
    <property type="term" value="F:ATP binding"/>
    <property type="evidence" value="ECO:0007669"/>
    <property type="project" value="UniProtKB-KW"/>
</dbReference>
<feature type="domain" description="DNA helicase Pif1-like DEAD-box helicase" evidence="4">
    <location>
        <begin position="1197"/>
        <end position="1418"/>
    </location>
</feature>
<dbReference type="InterPro" id="IPR049163">
    <property type="entry name" value="Pif1-like_2B_dom"/>
</dbReference>
<keyword evidence="1" id="KW-0234">DNA repair</keyword>
<dbReference type="EMBL" id="BKCJ010000711">
    <property type="protein sequence ID" value="GEU35617.1"/>
    <property type="molecule type" value="Genomic_DNA"/>
</dbReference>
<evidence type="ECO:0000259" key="5">
    <source>
        <dbReference type="Pfam" id="PF14214"/>
    </source>
</evidence>
<reference evidence="7" key="1">
    <citation type="journal article" date="2019" name="Sci. Rep.">
        <title>Draft genome of Tanacetum cinerariifolium, the natural source of mosquito coil.</title>
        <authorList>
            <person name="Yamashiro T."/>
            <person name="Shiraishi A."/>
            <person name="Satake H."/>
            <person name="Nakayama K."/>
        </authorList>
    </citation>
    <scope>NUCLEOTIDE SEQUENCE</scope>
</reference>
<dbReference type="CDD" id="cd18809">
    <property type="entry name" value="SF1_C_RecD"/>
    <property type="match status" value="1"/>
</dbReference>
<dbReference type="GO" id="GO:0006310">
    <property type="term" value="P:DNA recombination"/>
    <property type="evidence" value="ECO:0007669"/>
    <property type="project" value="UniProtKB-KW"/>
</dbReference>
<comment type="catalytic activity">
    <reaction evidence="1">
        <text>ATP + H2O = ADP + phosphate + H(+)</text>
        <dbReference type="Rhea" id="RHEA:13065"/>
        <dbReference type="ChEBI" id="CHEBI:15377"/>
        <dbReference type="ChEBI" id="CHEBI:15378"/>
        <dbReference type="ChEBI" id="CHEBI:30616"/>
        <dbReference type="ChEBI" id="CHEBI:43474"/>
        <dbReference type="ChEBI" id="CHEBI:456216"/>
        <dbReference type="EC" id="5.6.2.3"/>
    </reaction>
</comment>
<feature type="compositionally biased region" description="Polar residues" evidence="2">
    <location>
        <begin position="351"/>
        <end position="373"/>
    </location>
</feature>
<comment type="cofactor">
    <cofactor evidence="1">
        <name>Mg(2+)</name>
        <dbReference type="ChEBI" id="CHEBI:18420"/>
    </cofactor>
</comment>
<dbReference type="InterPro" id="IPR003871">
    <property type="entry name" value="RFA1B/D_OB_1st"/>
</dbReference>
<dbReference type="GO" id="GO:0006281">
    <property type="term" value="P:DNA repair"/>
    <property type="evidence" value="ECO:0007669"/>
    <property type="project" value="UniProtKB-KW"/>
</dbReference>
<keyword evidence="1" id="KW-0067">ATP-binding</keyword>
<dbReference type="Pfam" id="PF02721">
    <property type="entry name" value="DUF223"/>
    <property type="match status" value="1"/>
</dbReference>
<gene>
    <name evidence="7" type="ORF">Tci_007595</name>
</gene>
<evidence type="ECO:0000313" key="7">
    <source>
        <dbReference type="EMBL" id="GEU35617.1"/>
    </source>
</evidence>
<proteinExistence type="inferred from homology"/>
<dbReference type="InterPro" id="IPR010285">
    <property type="entry name" value="DNA_helicase_pif1-like_DEAD"/>
</dbReference>
<feature type="region of interest" description="Disordered" evidence="2">
    <location>
        <begin position="351"/>
        <end position="382"/>
    </location>
</feature>
<dbReference type="PANTHER" id="PTHR10492">
    <property type="match status" value="1"/>
</dbReference>
<keyword evidence="1" id="KW-0347">Helicase</keyword>
<comment type="caution">
    <text evidence="7">The sequence shown here is derived from an EMBL/GenBank/DDBJ whole genome shotgun (WGS) entry which is preliminary data.</text>
</comment>
<dbReference type="GO" id="GO:0000723">
    <property type="term" value="P:telomere maintenance"/>
    <property type="evidence" value="ECO:0007669"/>
    <property type="project" value="InterPro"/>
</dbReference>
<dbReference type="Gene3D" id="3.40.50.300">
    <property type="entry name" value="P-loop containing nucleotide triphosphate hydrolases"/>
    <property type="match status" value="1"/>
</dbReference>
<feature type="domain" description="Replication protein A 70 kDa DNA-binding subunit B/D first OB fold" evidence="3">
    <location>
        <begin position="3"/>
        <end position="74"/>
    </location>
</feature>
<keyword evidence="1" id="KW-0233">DNA recombination</keyword>
<dbReference type="GO" id="GO:0043139">
    <property type="term" value="F:5'-3' DNA helicase activity"/>
    <property type="evidence" value="ECO:0007669"/>
    <property type="project" value="UniProtKB-EC"/>
</dbReference>